<reference evidence="1 2" key="1">
    <citation type="submission" date="2018-09" db="EMBL/GenBank/DDBJ databases">
        <title>Genomic investigation of the strawberry pathogen Phytophthora fragariae indicates pathogenicity is determined by transcriptional variation in three key races.</title>
        <authorList>
            <person name="Adams T.M."/>
            <person name="Armitage A.D."/>
            <person name="Sobczyk M.K."/>
            <person name="Bates H.J."/>
            <person name="Dunwell J.M."/>
            <person name="Nellist C.F."/>
            <person name="Harrison R.J."/>
        </authorList>
    </citation>
    <scope>NUCLEOTIDE SEQUENCE [LARGE SCALE GENOMIC DNA]</scope>
    <source>
        <strain evidence="1 2">BC-23</strain>
    </source>
</reference>
<dbReference type="Proteomes" id="UP000476176">
    <property type="component" value="Unassembled WGS sequence"/>
</dbReference>
<dbReference type="EMBL" id="QXGC01004092">
    <property type="protein sequence ID" value="KAE9171256.1"/>
    <property type="molecule type" value="Genomic_DNA"/>
</dbReference>
<organism evidence="1 2">
    <name type="scientific">Phytophthora fragariae</name>
    <dbReference type="NCBI Taxonomy" id="53985"/>
    <lineage>
        <taxon>Eukaryota</taxon>
        <taxon>Sar</taxon>
        <taxon>Stramenopiles</taxon>
        <taxon>Oomycota</taxon>
        <taxon>Peronosporomycetes</taxon>
        <taxon>Peronosporales</taxon>
        <taxon>Peronosporaceae</taxon>
        <taxon>Phytophthora</taxon>
    </lineage>
</organism>
<name>A0A6G0MKA1_9STRA</name>
<accession>A0A6G0MKA1</accession>
<evidence type="ECO:0000313" key="2">
    <source>
        <dbReference type="Proteomes" id="UP000476176"/>
    </source>
</evidence>
<comment type="caution">
    <text evidence="1">The sequence shown here is derived from an EMBL/GenBank/DDBJ whole genome shotgun (WGS) entry which is preliminary data.</text>
</comment>
<sequence>MFSNTCMRCRIFALFCFVWLFELKLFGRYFVEVATKYLPKSPCRLRQKVRYKYRCSCLRSGCVAADAVVGCVVVAADEGCVVAAATVGEGWSTLISPDV</sequence>
<dbReference type="AlphaFoldDB" id="A0A6G0MKA1"/>
<proteinExistence type="predicted"/>
<gene>
    <name evidence="1" type="ORF">PF004_g27629</name>
</gene>
<evidence type="ECO:0000313" key="1">
    <source>
        <dbReference type="EMBL" id="KAE9171256.1"/>
    </source>
</evidence>
<protein>
    <submittedName>
        <fullName evidence="1">Uncharacterized protein</fullName>
    </submittedName>
</protein>